<dbReference type="GO" id="GO:0006571">
    <property type="term" value="P:tyrosine biosynthetic process"/>
    <property type="evidence" value="ECO:0007669"/>
    <property type="project" value="TreeGrafter"/>
</dbReference>
<dbReference type="SUPFAM" id="SSF53383">
    <property type="entry name" value="PLP-dependent transferases"/>
    <property type="match status" value="1"/>
</dbReference>
<evidence type="ECO:0000256" key="6">
    <source>
        <dbReference type="ARBA" id="ARBA00022679"/>
    </source>
</evidence>
<keyword evidence="7" id="KW-0663">Pyridoxal phosphate</keyword>
<dbReference type="FunFam" id="3.40.640.10:FF:000074">
    <property type="entry name" value="Aromatic amino acid aminotransferase"/>
    <property type="match status" value="1"/>
</dbReference>
<dbReference type="GO" id="GO:0005737">
    <property type="term" value="C:cytoplasm"/>
    <property type="evidence" value="ECO:0007669"/>
    <property type="project" value="UniProtKB-SubCell"/>
</dbReference>
<evidence type="ECO:0000256" key="9">
    <source>
        <dbReference type="ARBA" id="ARBA00067014"/>
    </source>
</evidence>
<feature type="domain" description="Aminotransferase class I/classII large" evidence="10">
    <location>
        <begin position="283"/>
        <end position="619"/>
    </location>
</feature>
<dbReference type="CDD" id="cd00609">
    <property type="entry name" value="AAT_like"/>
    <property type="match status" value="1"/>
</dbReference>
<evidence type="ECO:0000256" key="4">
    <source>
        <dbReference type="ARBA" id="ARBA00022490"/>
    </source>
</evidence>
<keyword evidence="4" id="KW-0963">Cytoplasm</keyword>
<dbReference type="EC" id="2.6.1.57" evidence="9"/>
<sequence>SLRPGAVTHLLQLASIPAAGPRGPREVVPILQRYPVPDGTHAGVFLLRSTANCRIRSRPGIPLAQRPSSVAMLPATQAARLRTAARRGAVLAAALYQTRLVHGDSRGPSGAAHGKQHPTSAIDDVLARRAKAGKLVAGIAAASDSDMFKGPQTGKQRAKRWDGHLSRESLERKPCALKQAARHLKRPGLISLGGGLPSSELFPFAELGIKVPVSPRFSEKDTLEHGKTVTIGKYDVRDHDGTYDLSIALNYGQATGSAQMIRFITEHTEIVCRPPYADWRVCQTIGSTGALEQAMRMFCDKDRGDSVLTEDFSFSTALETIVPLGIKVFGSALDEQGLIPEAMDELLSSWDENARGARKPHVLYTVPSGQNPTGATQGAERRRAIYRVAQKHDMFILEDEPYYFLQMEPYTGRNQPGVPPPSNVEEFISSLIPSLVSMDVDGRVMRLDSFSKVLVPGSRMGWVVASEQIIERYQRHAEVASQGPSGLSQVILYKLLDETWGHEGYLRWLMNLRQEYTKKRNALLAACEDNLPRDIVSWDPPAAGMFMWLKVDHSQHPQAGSRSAGEIEEEIFNSCIDSGVLVGRGSWFLAEMDKPLPGLYFRTTFAMASPDAMNEATKRFGKAVRDSFGKK</sequence>
<evidence type="ECO:0000313" key="12">
    <source>
        <dbReference type="Proteomes" id="UP000236621"/>
    </source>
</evidence>
<accession>A0A2K3QHX7</accession>
<keyword evidence="12" id="KW-1185">Reference proteome</keyword>
<evidence type="ECO:0000256" key="7">
    <source>
        <dbReference type="ARBA" id="ARBA00022898"/>
    </source>
</evidence>
<dbReference type="Proteomes" id="UP000236621">
    <property type="component" value="Unassembled WGS sequence"/>
</dbReference>
<dbReference type="InterPro" id="IPR004839">
    <property type="entry name" value="Aminotransferase_I/II_large"/>
</dbReference>
<dbReference type="InterPro" id="IPR015424">
    <property type="entry name" value="PyrdxlP-dep_Trfase"/>
</dbReference>
<evidence type="ECO:0000256" key="1">
    <source>
        <dbReference type="ARBA" id="ARBA00001933"/>
    </source>
</evidence>
<dbReference type="PANTHER" id="PTHR42790">
    <property type="entry name" value="AMINOTRANSFERASE"/>
    <property type="match status" value="1"/>
</dbReference>
<comment type="subcellular location">
    <subcellularLocation>
        <location evidence="2">Cytoplasm</location>
    </subcellularLocation>
</comment>
<name>A0A2K3QHX7_9HYPO</name>
<gene>
    <name evidence="11" type="ORF">TCAP_02959</name>
</gene>
<comment type="similarity">
    <text evidence="3">Belongs to the class-I pyridoxal-phosphate-dependent aminotransferase family.</text>
</comment>
<dbReference type="InterPro" id="IPR015421">
    <property type="entry name" value="PyrdxlP-dep_Trfase_major"/>
</dbReference>
<dbReference type="PANTHER" id="PTHR42790:SF21">
    <property type="entry name" value="AROMATIC_AMINOADIPATE AMINOTRANSFERASE 1"/>
    <property type="match status" value="1"/>
</dbReference>
<reference evidence="11 12" key="1">
    <citation type="submission" date="2017-08" db="EMBL/GenBank/DDBJ databases">
        <title>Harnessing the power of phylogenomics to disentangle the directionality and signatures of interkingdom host jumping in the parasitic fungal genus Tolypocladium.</title>
        <authorList>
            <person name="Quandt C.A."/>
            <person name="Patterson W."/>
            <person name="Spatafora J.W."/>
        </authorList>
    </citation>
    <scope>NUCLEOTIDE SEQUENCE [LARGE SCALE GENOMIC DNA]</scope>
    <source>
        <strain evidence="11 12">CBS 113982</strain>
    </source>
</reference>
<dbReference type="GO" id="GO:0009074">
    <property type="term" value="P:aromatic amino acid family catabolic process"/>
    <property type="evidence" value="ECO:0007669"/>
    <property type="project" value="TreeGrafter"/>
</dbReference>
<dbReference type="Gene3D" id="3.40.640.10">
    <property type="entry name" value="Type I PLP-dependent aspartate aminotransferase-like (Major domain)"/>
    <property type="match status" value="1"/>
</dbReference>
<organism evidence="11 12">
    <name type="scientific">Tolypocladium capitatum</name>
    <dbReference type="NCBI Taxonomy" id="45235"/>
    <lineage>
        <taxon>Eukaryota</taxon>
        <taxon>Fungi</taxon>
        <taxon>Dikarya</taxon>
        <taxon>Ascomycota</taxon>
        <taxon>Pezizomycotina</taxon>
        <taxon>Sordariomycetes</taxon>
        <taxon>Hypocreomycetidae</taxon>
        <taxon>Hypocreales</taxon>
        <taxon>Ophiocordycipitaceae</taxon>
        <taxon>Tolypocladium</taxon>
    </lineage>
</organism>
<keyword evidence="6 11" id="KW-0808">Transferase</keyword>
<dbReference type="OrthoDB" id="691673at2759"/>
<evidence type="ECO:0000256" key="8">
    <source>
        <dbReference type="ARBA" id="ARBA00051993"/>
    </source>
</evidence>
<dbReference type="EMBL" id="NRSZ01000459">
    <property type="protein sequence ID" value="PNY27105.1"/>
    <property type="molecule type" value="Genomic_DNA"/>
</dbReference>
<dbReference type="GO" id="GO:0019878">
    <property type="term" value="P:lysine biosynthetic process via aminoadipic acid"/>
    <property type="evidence" value="ECO:0007669"/>
    <property type="project" value="TreeGrafter"/>
</dbReference>
<dbReference type="Pfam" id="PF00155">
    <property type="entry name" value="Aminotran_1_2"/>
    <property type="match status" value="1"/>
</dbReference>
<evidence type="ECO:0000256" key="2">
    <source>
        <dbReference type="ARBA" id="ARBA00004496"/>
    </source>
</evidence>
<comment type="cofactor">
    <cofactor evidence="1">
        <name>pyridoxal 5'-phosphate</name>
        <dbReference type="ChEBI" id="CHEBI:597326"/>
    </cofactor>
</comment>
<feature type="non-terminal residue" evidence="11">
    <location>
        <position position="1"/>
    </location>
</feature>
<dbReference type="GO" id="GO:0030170">
    <property type="term" value="F:pyridoxal phosphate binding"/>
    <property type="evidence" value="ECO:0007669"/>
    <property type="project" value="InterPro"/>
</dbReference>
<dbReference type="GO" id="GO:0008793">
    <property type="term" value="F:aromatic-amino-acid transaminase activity"/>
    <property type="evidence" value="ECO:0007669"/>
    <property type="project" value="TreeGrafter"/>
</dbReference>
<evidence type="ECO:0000313" key="11">
    <source>
        <dbReference type="EMBL" id="PNY27105.1"/>
    </source>
</evidence>
<comment type="caution">
    <text evidence="11">The sequence shown here is derived from an EMBL/GenBank/DDBJ whole genome shotgun (WGS) entry which is preliminary data.</text>
</comment>
<comment type="catalytic activity">
    <reaction evidence="8">
        <text>an aromatic L-alpha-amino acid + 2-oxoglutarate = an aromatic oxo-acid + L-glutamate</text>
        <dbReference type="Rhea" id="RHEA:17533"/>
        <dbReference type="ChEBI" id="CHEBI:16810"/>
        <dbReference type="ChEBI" id="CHEBI:29985"/>
        <dbReference type="ChEBI" id="CHEBI:73309"/>
        <dbReference type="ChEBI" id="CHEBI:84824"/>
        <dbReference type="EC" id="2.6.1.57"/>
    </reaction>
</comment>
<protein>
    <recommendedName>
        <fullName evidence="9">aromatic-amino-acid transaminase</fullName>
        <ecNumber evidence="9">2.6.1.57</ecNumber>
    </recommendedName>
</protein>
<evidence type="ECO:0000256" key="3">
    <source>
        <dbReference type="ARBA" id="ARBA00007441"/>
    </source>
</evidence>
<keyword evidence="5 11" id="KW-0032">Aminotransferase</keyword>
<dbReference type="STRING" id="45235.A0A2K3QHX7"/>
<dbReference type="GO" id="GO:0047536">
    <property type="term" value="F:2-aminoadipate transaminase activity"/>
    <property type="evidence" value="ECO:0007669"/>
    <property type="project" value="TreeGrafter"/>
</dbReference>
<dbReference type="AlphaFoldDB" id="A0A2K3QHX7"/>
<dbReference type="InterPro" id="IPR050859">
    <property type="entry name" value="Class-I_PLP-dep_aminotransf"/>
</dbReference>
<evidence type="ECO:0000256" key="5">
    <source>
        <dbReference type="ARBA" id="ARBA00022576"/>
    </source>
</evidence>
<evidence type="ECO:0000259" key="10">
    <source>
        <dbReference type="Pfam" id="PF00155"/>
    </source>
</evidence>
<proteinExistence type="inferred from homology"/>